<dbReference type="GO" id="GO:0008203">
    <property type="term" value="P:cholesterol metabolic process"/>
    <property type="evidence" value="ECO:0007669"/>
    <property type="project" value="InterPro"/>
</dbReference>
<evidence type="ECO:0000313" key="18">
    <source>
        <dbReference type="EMBL" id="AMO69139.1"/>
    </source>
</evidence>
<comment type="pathway">
    <text evidence="12">Steroid hormone biosynthesis; dafachronic acid biosynthesis.</text>
</comment>
<evidence type="ECO:0000256" key="15">
    <source>
        <dbReference type="ARBA" id="ARBA00047853"/>
    </source>
</evidence>
<sequence>MNKTNDTIAKSHTRQAQRVNLPMPFGWFQVLYSHELAVGTSLPLSYFDRELVIFRTESGLAKVLDAHCAHMGAHLGYGIRDNAGGGSRVVGESIVCPFHGWQFNGEGECTGIPYAKNLPSRVARCEKLIPSWHVRELNQCIYVWYHPENIEPLFEPPVISEAAADNGEWGQLKIHQWDIDTHMQEIGENAVDAAHFCFVHGTPEIPEPTRSEFDGFLRHGLFESEMVTPKGTIQGRIENSSTGPGLSVVRFSGICDTVLMANITPIDAHRSRAHYAFIQRDGGGKTMGRVAQAIVDDICQQMEEDKIIWAHKVYLEKPLLCDGDGPFAKFRRWYGQFLIADSCND</sequence>
<dbReference type="GO" id="GO:0170056">
    <property type="term" value="F:cholesterol 7-desaturase [NAD(P)H] activity"/>
    <property type="evidence" value="ECO:0007669"/>
    <property type="project" value="UniProtKB-EC"/>
</dbReference>
<comment type="catalytic activity">
    <reaction evidence="16">
        <text>cholesterol + NADPH + O2 + H(+) = 7-dehydrocholesterol + NADP(+) + 2 H2O</text>
        <dbReference type="Rhea" id="RHEA:45024"/>
        <dbReference type="ChEBI" id="CHEBI:15377"/>
        <dbReference type="ChEBI" id="CHEBI:15378"/>
        <dbReference type="ChEBI" id="CHEBI:15379"/>
        <dbReference type="ChEBI" id="CHEBI:16113"/>
        <dbReference type="ChEBI" id="CHEBI:17759"/>
        <dbReference type="ChEBI" id="CHEBI:57783"/>
        <dbReference type="ChEBI" id="CHEBI:58349"/>
        <dbReference type="EC" id="1.14.19.21"/>
    </reaction>
    <physiologicalReaction direction="left-to-right" evidence="16">
        <dbReference type="Rhea" id="RHEA:45025"/>
    </physiologicalReaction>
</comment>
<protein>
    <recommendedName>
        <fullName evidence="14">cholesterol 7-desaturase</fullName>
        <ecNumber evidence="14">1.14.19.21</ecNumber>
    </recommendedName>
</protein>
<dbReference type="GO" id="GO:0016020">
    <property type="term" value="C:membrane"/>
    <property type="evidence" value="ECO:0007669"/>
    <property type="project" value="UniProtKB-SubCell"/>
</dbReference>
<dbReference type="KEGG" id="zal:AZF00_12860"/>
<dbReference type="PROSITE" id="PS51296">
    <property type="entry name" value="RIESKE"/>
    <property type="match status" value="1"/>
</dbReference>
<keyword evidence="8" id="KW-0560">Oxidoreductase</keyword>
<evidence type="ECO:0000256" key="6">
    <source>
        <dbReference type="ARBA" id="ARBA00022723"/>
    </source>
</evidence>
<evidence type="ECO:0000256" key="3">
    <source>
        <dbReference type="ARBA" id="ARBA00004972"/>
    </source>
</evidence>
<evidence type="ECO:0000256" key="4">
    <source>
        <dbReference type="ARBA" id="ARBA00022692"/>
    </source>
</evidence>
<name>A0A127M7C6_9GAMM</name>
<evidence type="ECO:0000256" key="1">
    <source>
        <dbReference type="ARBA" id="ARBA00001962"/>
    </source>
</evidence>
<dbReference type="STRING" id="1470434.AZF00_12860"/>
<evidence type="ECO:0000256" key="8">
    <source>
        <dbReference type="ARBA" id="ARBA00023002"/>
    </source>
</evidence>
<dbReference type="GO" id="GO:0051537">
    <property type="term" value="F:2 iron, 2 sulfur cluster binding"/>
    <property type="evidence" value="ECO:0007669"/>
    <property type="project" value="UniProtKB-KW"/>
</dbReference>
<evidence type="ECO:0000256" key="2">
    <source>
        <dbReference type="ARBA" id="ARBA00004370"/>
    </source>
</evidence>
<evidence type="ECO:0000256" key="9">
    <source>
        <dbReference type="ARBA" id="ARBA00023004"/>
    </source>
</evidence>
<dbReference type="EMBL" id="CP014544">
    <property type="protein sequence ID" value="AMO69139.1"/>
    <property type="molecule type" value="Genomic_DNA"/>
</dbReference>
<dbReference type="InterPro" id="IPR050584">
    <property type="entry name" value="Cholesterol_7-desaturase"/>
</dbReference>
<proteinExistence type="inferred from homology"/>
<evidence type="ECO:0000256" key="13">
    <source>
        <dbReference type="ARBA" id="ARBA00025729"/>
    </source>
</evidence>
<evidence type="ECO:0000313" key="19">
    <source>
        <dbReference type="Proteomes" id="UP000074119"/>
    </source>
</evidence>
<dbReference type="Gene3D" id="3.90.380.10">
    <property type="entry name" value="Naphthalene 1,2-dioxygenase Alpha Subunit, Chain A, domain 1"/>
    <property type="match status" value="1"/>
</dbReference>
<dbReference type="GO" id="GO:0046872">
    <property type="term" value="F:metal ion binding"/>
    <property type="evidence" value="ECO:0007669"/>
    <property type="project" value="UniProtKB-KW"/>
</dbReference>
<keyword evidence="7" id="KW-1133">Transmembrane helix</keyword>
<evidence type="ECO:0000256" key="5">
    <source>
        <dbReference type="ARBA" id="ARBA00022714"/>
    </source>
</evidence>
<dbReference type="AlphaFoldDB" id="A0A127M7C6"/>
<dbReference type="SUPFAM" id="SSF55961">
    <property type="entry name" value="Bet v1-like"/>
    <property type="match status" value="1"/>
</dbReference>
<comment type="catalytic activity">
    <reaction evidence="15">
        <text>cholesterol + NADH + O2 + H(+) = 7-dehydrocholesterol + NAD(+) + 2 H2O</text>
        <dbReference type="Rhea" id="RHEA:51644"/>
        <dbReference type="ChEBI" id="CHEBI:15377"/>
        <dbReference type="ChEBI" id="CHEBI:15378"/>
        <dbReference type="ChEBI" id="CHEBI:15379"/>
        <dbReference type="ChEBI" id="CHEBI:16113"/>
        <dbReference type="ChEBI" id="CHEBI:17759"/>
        <dbReference type="ChEBI" id="CHEBI:57540"/>
        <dbReference type="ChEBI" id="CHEBI:57945"/>
        <dbReference type="EC" id="1.14.19.21"/>
    </reaction>
    <physiologicalReaction direction="left-to-right" evidence="15">
        <dbReference type="Rhea" id="RHEA:51645"/>
    </physiologicalReaction>
</comment>
<evidence type="ECO:0000256" key="12">
    <source>
        <dbReference type="ARBA" id="ARBA00025712"/>
    </source>
</evidence>
<dbReference type="InterPro" id="IPR036922">
    <property type="entry name" value="Rieske_2Fe-2S_sf"/>
</dbReference>
<gene>
    <name evidence="18" type="ORF">AZF00_12860</name>
</gene>
<reference evidence="18 19" key="1">
    <citation type="submission" date="2015-12" db="EMBL/GenBank/DDBJ databases">
        <authorList>
            <person name="Shamseldin A."/>
            <person name="Moawad H."/>
            <person name="Abd El-Rahim W.M."/>
            <person name="Sadowsky M.J."/>
        </authorList>
    </citation>
    <scope>NUCLEOTIDE SEQUENCE [LARGE SCALE GENOMIC DNA]</scope>
    <source>
        <strain evidence="18 19">SM2</strain>
    </source>
</reference>
<dbReference type="InterPro" id="IPR017941">
    <property type="entry name" value="Rieske_2Fe-2S"/>
</dbReference>
<evidence type="ECO:0000259" key="17">
    <source>
        <dbReference type="PROSITE" id="PS51296"/>
    </source>
</evidence>
<dbReference type="Pfam" id="PF19298">
    <property type="entry name" value="KshA_C"/>
    <property type="match status" value="1"/>
</dbReference>
<comment type="pathway">
    <text evidence="3">Hormone biosynthesis.</text>
</comment>
<accession>A0A127M7C6</accession>
<dbReference type="PANTHER" id="PTHR21266:SF32">
    <property type="entry name" value="CHOLESTEROL 7-DESATURASE NVD"/>
    <property type="match status" value="1"/>
</dbReference>
<dbReference type="PANTHER" id="PTHR21266">
    <property type="entry name" value="IRON-SULFUR DOMAIN CONTAINING PROTEIN"/>
    <property type="match status" value="1"/>
</dbReference>
<dbReference type="Proteomes" id="UP000074119">
    <property type="component" value="Chromosome"/>
</dbReference>
<keyword evidence="11" id="KW-0472">Membrane</keyword>
<dbReference type="EC" id="1.14.19.21" evidence="14"/>
<feature type="domain" description="Rieske" evidence="17">
    <location>
        <begin position="28"/>
        <end position="143"/>
    </location>
</feature>
<dbReference type="SUPFAM" id="SSF50022">
    <property type="entry name" value="ISP domain"/>
    <property type="match status" value="1"/>
</dbReference>
<organism evidence="18 19">
    <name type="scientific">Zhongshania aliphaticivorans</name>
    <dbReference type="NCBI Taxonomy" id="1470434"/>
    <lineage>
        <taxon>Bacteria</taxon>
        <taxon>Pseudomonadati</taxon>
        <taxon>Pseudomonadota</taxon>
        <taxon>Gammaproteobacteria</taxon>
        <taxon>Cellvibrionales</taxon>
        <taxon>Spongiibacteraceae</taxon>
        <taxon>Zhongshania</taxon>
    </lineage>
</organism>
<evidence type="ECO:0000256" key="11">
    <source>
        <dbReference type="ARBA" id="ARBA00023136"/>
    </source>
</evidence>
<evidence type="ECO:0000256" key="10">
    <source>
        <dbReference type="ARBA" id="ARBA00023014"/>
    </source>
</evidence>
<keyword evidence="10" id="KW-0411">Iron-sulfur</keyword>
<keyword evidence="4" id="KW-0812">Transmembrane</keyword>
<dbReference type="Gene3D" id="2.102.10.10">
    <property type="entry name" value="Rieske [2Fe-2S] iron-sulphur domain"/>
    <property type="match status" value="1"/>
</dbReference>
<dbReference type="InterPro" id="IPR045605">
    <property type="entry name" value="KshA-like_C"/>
</dbReference>
<comment type="similarity">
    <text evidence="13">Belongs to the cholesterol 7-desaturase family.</text>
</comment>
<dbReference type="Pfam" id="PF00355">
    <property type="entry name" value="Rieske"/>
    <property type="match status" value="1"/>
</dbReference>
<keyword evidence="5" id="KW-0001">2Fe-2S</keyword>
<keyword evidence="9" id="KW-0408">Iron</keyword>
<keyword evidence="6" id="KW-0479">Metal-binding</keyword>
<dbReference type="GO" id="GO:0005737">
    <property type="term" value="C:cytoplasm"/>
    <property type="evidence" value="ECO:0007669"/>
    <property type="project" value="TreeGrafter"/>
</dbReference>
<dbReference type="CDD" id="cd03469">
    <property type="entry name" value="Rieske_RO_Alpha_N"/>
    <property type="match status" value="1"/>
</dbReference>
<evidence type="ECO:0000256" key="14">
    <source>
        <dbReference type="ARBA" id="ARBA00026095"/>
    </source>
</evidence>
<comment type="subcellular location">
    <subcellularLocation>
        <location evidence="2">Membrane</location>
    </subcellularLocation>
</comment>
<evidence type="ECO:0000256" key="16">
    <source>
        <dbReference type="ARBA" id="ARBA00049548"/>
    </source>
</evidence>
<comment type="cofactor">
    <cofactor evidence="1">
        <name>Fe cation</name>
        <dbReference type="ChEBI" id="CHEBI:24875"/>
    </cofactor>
</comment>
<evidence type="ECO:0000256" key="7">
    <source>
        <dbReference type="ARBA" id="ARBA00022989"/>
    </source>
</evidence>